<gene>
    <name evidence="1" type="ordered locus">Hlac_2237</name>
</gene>
<evidence type="ECO:0000313" key="2">
    <source>
        <dbReference type="Proteomes" id="UP000000740"/>
    </source>
</evidence>
<sequence>MSRLPRPITNYHGDNSKIPFYLTADDAPLAILDGQLDVWRPATCQAAVQSRCLSIIQNIYVCCLY</sequence>
<keyword evidence="2" id="KW-1185">Reference proteome</keyword>
<proteinExistence type="predicted"/>
<dbReference type="HOGENOM" id="CLU_2839278_0_0_2"/>
<dbReference type="AlphaFoldDB" id="B9LRU0"/>
<dbReference type="Proteomes" id="UP000000740">
    <property type="component" value="Chromosome 1"/>
</dbReference>
<protein>
    <submittedName>
        <fullName evidence="1">Uncharacterized protein</fullName>
    </submittedName>
</protein>
<dbReference type="KEGG" id="hla:Hlac_2237"/>
<accession>B9LRU0</accession>
<name>B9LRU0_HALLT</name>
<evidence type="ECO:0000313" key="1">
    <source>
        <dbReference type="EMBL" id="ACM57814.1"/>
    </source>
</evidence>
<reference evidence="1 2" key="1">
    <citation type="journal article" date="2016" name="Stand. Genomic Sci.">
        <title>Complete genome sequence of the Antarctic Halorubrum lacusprofundi type strain ACAM 34.</title>
        <authorList>
            <person name="Anderson I.J."/>
            <person name="DasSarma P."/>
            <person name="Lucas S."/>
            <person name="Copeland A."/>
            <person name="Lapidus A."/>
            <person name="Del Rio T.G."/>
            <person name="Tice H."/>
            <person name="Dalin E."/>
            <person name="Bruce D.C."/>
            <person name="Goodwin L."/>
            <person name="Pitluck S."/>
            <person name="Sims D."/>
            <person name="Brettin T.S."/>
            <person name="Detter J.C."/>
            <person name="Han C.S."/>
            <person name="Larimer F."/>
            <person name="Hauser L."/>
            <person name="Land M."/>
            <person name="Ivanova N."/>
            <person name="Richardson P."/>
            <person name="Cavicchioli R."/>
            <person name="DasSarma S."/>
            <person name="Woese C.R."/>
            <person name="Kyrpides N.C."/>
        </authorList>
    </citation>
    <scope>NUCLEOTIDE SEQUENCE [LARGE SCALE GENOMIC DNA]</scope>
    <source>
        <strain evidence="2">ATCC 49239 / DSM 5036 / JCM 8891 / ACAM 34</strain>
    </source>
</reference>
<dbReference type="EMBL" id="CP001365">
    <property type="protein sequence ID" value="ACM57814.1"/>
    <property type="molecule type" value="Genomic_DNA"/>
</dbReference>
<organism evidence="1 2">
    <name type="scientific">Halorubrum lacusprofundi (strain ATCC 49239 / DSM 5036 / JCM 8891 / ACAM 34)</name>
    <dbReference type="NCBI Taxonomy" id="416348"/>
    <lineage>
        <taxon>Archaea</taxon>
        <taxon>Methanobacteriati</taxon>
        <taxon>Methanobacteriota</taxon>
        <taxon>Stenosarchaea group</taxon>
        <taxon>Halobacteria</taxon>
        <taxon>Halobacteriales</taxon>
        <taxon>Haloferacaceae</taxon>
        <taxon>Halorubrum</taxon>
    </lineage>
</organism>